<sequence length="510" mass="54770">MVLSFRELQGQLQAPWGREHGEAAAGGPVADFDLLMVPSLTMDPSQLALVTGAHHYEERQLFSLMRLRNPGVQVVYVTSKLLPELVVDAVLELMPGVPTSHARRRLHLFDTDDGSARPLTQKLLERPALLGRIREQLRPGRSFINCYVVTELEKTLSERLQVPLLGTDPALGYWGTKAGSRELFGRCGVPHPPGTGLAHSPAELAEAVADLWDSHPELGGCVIKLNEGFSGEGNARLDFTPLVLAGLSRRERVARLAAALEALAMPAAAWKELLAQQGALAEAWLEGGDVLRSPSVQGTIHPGGLVEVLSTHEQILGGPGGQTYLGCCFPAAEPYRVALMEHGRAVGQALAAEGALERYGVDFIARRFGEMWDLQAIEVNLRQGGTTHPFMALRAITAGSLEPATGRFLSPTGQPLHYRATDNFSDPRLRGLMPLDLIDIVAEAGLHYDPARLQGSVFHLLGCLSEFGKLGMTCIGRDPEQASAVYRSTVAELLAGASARSGAPLPLSVG</sequence>
<feature type="domain" description="IQCH-like ATP-grasp" evidence="2">
    <location>
        <begin position="173"/>
        <end position="242"/>
    </location>
</feature>
<organism evidence="3 4">
    <name type="scientific">Cyanobium gracile UHCC 0281</name>
    <dbReference type="NCBI Taxonomy" id="3110309"/>
    <lineage>
        <taxon>Bacteria</taxon>
        <taxon>Bacillati</taxon>
        <taxon>Cyanobacteriota</taxon>
        <taxon>Cyanophyceae</taxon>
        <taxon>Synechococcales</taxon>
        <taxon>Prochlorococcaceae</taxon>
        <taxon>Cyanobium</taxon>
    </lineage>
</organism>
<dbReference type="GO" id="GO:0016874">
    <property type="term" value="F:ligase activity"/>
    <property type="evidence" value="ECO:0007669"/>
    <property type="project" value="UniProtKB-KW"/>
</dbReference>
<evidence type="ECO:0000259" key="2">
    <source>
        <dbReference type="Pfam" id="PF24923"/>
    </source>
</evidence>
<proteinExistence type="predicted"/>
<dbReference type="InterPro" id="IPR038752">
    <property type="entry name" value="IQCH"/>
</dbReference>
<dbReference type="InterPro" id="IPR056855">
    <property type="entry name" value="ATP-grasp_IQCH"/>
</dbReference>
<comment type="caution">
    <text evidence="3">The sequence shown here is derived from an EMBL/GenBank/DDBJ whole genome shotgun (WGS) entry which is preliminary data.</text>
</comment>
<dbReference type="SUPFAM" id="SSF56059">
    <property type="entry name" value="Glutathione synthetase ATP-binding domain-like"/>
    <property type="match status" value="1"/>
</dbReference>
<reference evidence="3 4" key="1">
    <citation type="submission" date="2023-12" db="EMBL/GenBank/DDBJ databases">
        <title>Baltic Sea Cyanobacteria.</title>
        <authorList>
            <person name="Delbaje E."/>
            <person name="Fewer D.P."/>
            <person name="Shishido T.K."/>
        </authorList>
    </citation>
    <scope>NUCLEOTIDE SEQUENCE [LARGE SCALE GENOMIC DNA]</scope>
    <source>
        <strain evidence="3 4">UHCC 0281</strain>
    </source>
</reference>
<dbReference type="PANTHER" id="PTHR14465">
    <property type="entry name" value="IQ DOMAIN-CONTAINING PROTEIN H"/>
    <property type="match status" value="1"/>
</dbReference>
<name>A0ABU5STX0_9CYAN</name>
<evidence type="ECO:0000259" key="1">
    <source>
        <dbReference type="Pfam" id="PF18105"/>
    </source>
</evidence>
<dbReference type="InterPro" id="IPR041356">
    <property type="entry name" value="PGM1_C"/>
</dbReference>
<keyword evidence="3" id="KW-0436">Ligase</keyword>
<evidence type="ECO:0000313" key="3">
    <source>
        <dbReference type="EMBL" id="MEA5441984.1"/>
    </source>
</evidence>
<protein>
    <submittedName>
        <fullName evidence="3">Peptide ligase PGM1-related protein</fullName>
    </submittedName>
</protein>
<dbReference type="EMBL" id="JAYGHY010000011">
    <property type="protein sequence ID" value="MEA5441984.1"/>
    <property type="molecule type" value="Genomic_DNA"/>
</dbReference>
<gene>
    <name evidence="3" type="ORF">VB739_05405</name>
</gene>
<evidence type="ECO:0000313" key="4">
    <source>
        <dbReference type="Proteomes" id="UP001302329"/>
    </source>
</evidence>
<dbReference type="Proteomes" id="UP001302329">
    <property type="component" value="Unassembled WGS sequence"/>
</dbReference>
<feature type="domain" description="PGM1 C-terminal" evidence="1">
    <location>
        <begin position="436"/>
        <end position="489"/>
    </location>
</feature>
<dbReference type="PANTHER" id="PTHR14465:SF0">
    <property type="entry name" value="IQ DOMAIN-CONTAINING PROTEIN H"/>
    <property type="match status" value="1"/>
</dbReference>
<keyword evidence="4" id="KW-1185">Reference proteome</keyword>
<accession>A0ABU5STX0</accession>
<dbReference type="Pfam" id="PF18105">
    <property type="entry name" value="PGM1_C"/>
    <property type="match status" value="1"/>
</dbReference>
<dbReference type="RefSeq" id="WP_323356083.1">
    <property type="nucleotide sequence ID" value="NZ_JAYGHY010000011.1"/>
</dbReference>
<dbReference type="Pfam" id="PF24923">
    <property type="entry name" value="ATP-grasp_IQCH"/>
    <property type="match status" value="1"/>
</dbReference>